<dbReference type="InterPro" id="IPR008978">
    <property type="entry name" value="HSP20-like_chaperone"/>
</dbReference>
<dbReference type="RefSeq" id="WP_083172440.1">
    <property type="nucleotide sequence ID" value="NZ_LT594522.1"/>
</dbReference>
<dbReference type="InterPro" id="IPR037913">
    <property type="entry name" value="ACD_IbpA/B"/>
</dbReference>
<dbReference type="PANTHER" id="PTHR47062">
    <property type="match status" value="1"/>
</dbReference>
<sequence>MLNYKLSPLFNQWIGFDKLANNIQDDLEDIGYPPYNIEKKDDKNYSITLALAGFKQEGLSIELEGPRLTIKGKPVLDIKETHYLHQGLVCKEFSLSFTLAEHMTVKQANFNYGLLKIELELHIPESMQPRHIAISGNNNYYSGLQDRILNKK</sequence>
<dbReference type="PANTHER" id="PTHR47062:SF2">
    <property type="entry name" value="SMALL HEAT SHOCK PROTEIN IBPB"/>
    <property type="match status" value="1"/>
</dbReference>
<accession>A0A1C3L432</accession>
<gene>
    <name evidence="6" type="primary">ibpB</name>
    <name evidence="6" type="ORF">TRABTM_A_01930</name>
</gene>
<evidence type="ECO:0000256" key="2">
    <source>
        <dbReference type="ARBA" id="ARBA00023186"/>
    </source>
</evidence>
<dbReference type="AlphaFoldDB" id="A0A1C3L432"/>
<comment type="similarity">
    <text evidence="3 4">Belongs to the small heat shock protein (HSP20) family.</text>
</comment>
<dbReference type="Gene3D" id="2.60.40.790">
    <property type="match status" value="1"/>
</dbReference>
<dbReference type="SUPFAM" id="SSF49764">
    <property type="entry name" value="HSP20-like chaperones"/>
    <property type="match status" value="1"/>
</dbReference>
<protein>
    <submittedName>
        <fullName evidence="6">Small heat shock protein IbpB</fullName>
    </submittedName>
</protein>
<dbReference type="Proteomes" id="UP000092809">
    <property type="component" value="Chromosome I"/>
</dbReference>
<dbReference type="OrthoDB" id="6871152at2"/>
<dbReference type="KEGG" id="senm:TRABTM_A_01930"/>
<dbReference type="STRING" id="1835721.TRABTM_A_01930"/>
<reference evidence="7" key="1">
    <citation type="submission" date="2016-06" db="EMBL/GenBank/DDBJ databases">
        <authorList>
            <person name="Szabo Gitta"/>
        </authorList>
    </citation>
    <scope>NUCLEOTIDE SEQUENCE [LARGE SCALE GENOMIC DNA]</scope>
</reference>
<evidence type="ECO:0000313" key="6">
    <source>
        <dbReference type="EMBL" id="SBT82038.1"/>
    </source>
</evidence>
<dbReference type="EMBL" id="LT594522">
    <property type="protein sequence ID" value="SBT82038.1"/>
    <property type="molecule type" value="Genomic_DNA"/>
</dbReference>
<evidence type="ECO:0000259" key="5">
    <source>
        <dbReference type="PROSITE" id="PS01031"/>
    </source>
</evidence>
<dbReference type="Pfam" id="PF00011">
    <property type="entry name" value="HSP20"/>
    <property type="match status" value="1"/>
</dbReference>
<feature type="domain" description="SHSP" evidence="5">
    <location>
        <begin position="26"/>
        <end position="137"/>
    </location>
</feature>
<evidence type="ECO:0000256" key="3">
    <source>
        <dbReference type="PROSITE-ProRule" id="PRU00285"/>
    </source>
</evidence>
<keyword evidence="7" id="KW-1185">Reference proteome</keyword>
<organism evidence="6 7">
    <name type="scientific">secondary endosymbiont of Trabutina mannipara</name>
    <dbReference type="NCBI Taxonomy" id="1835721"/>
    <lineage>
        <taxon>Bacteria</taxon>
        <taxon>Pseudomonadati</taxon>
        <taxon>Pseudomonadota</taxon>
        <taxon>Gammaproteobacteria</taxon>
        <taxon>Enterobacterales</taxon>
        <taxon>Enterobacteriaceae</taxon>
    </lineage>
</organism>
<keyword evidence="2" id="KW-0143">Chaperone</keyword>
<dbReference type="CDD" id="cd06470">
    <property type="entry name" value="ACD_IbpA-B_like"/>
    <property type="match status" value="1"/>
</dbReference>
<evidence type="ECO:0000256" key="4">
    <source>
        <dbReference type="RuleBase" id="RU003616"/>
    </source>
</evidence>
<keyword evidence="1 6" id="KW-0346">Stress response</keyword>
<name>A0A1C3L432_9ENTR</name>
<dbReference type="PROSITE" id="PS01031">
    <property type="entry name" value="SHSP"/>
    <property type="match status" value="1"/>
</dbReference>
<dbReference type="PATRIC" id="fig|1835721.3.peg.175"/>
<evidence type="ECO:0000313" key="7">
    <source>
        <dbReference type="Proteomes" id="UP000092809"/>
    </source>
</evidence>
<evidence type="ECO:0000256" key="1">
    <source>
        <dbReference type="ARBA" id="ARBA00023016"/>
    </source>
</evidence>
<proteinExistence type="inferred from homology"/>
<dbReference type="InterPro" id="IPR002068">
    <property type="entry name" value="A-crystallin/Hsp20_dom"/>
</dbReference>